<dbReference type="AlphaFoldDB" id="A0A4T0M3X8"/>
<organism evidence="3 4">
    <name type="scientific">Wallemia mellicola</name>
    <dbReference type="NCBI Taxonomy" id="1708541"/>
    <lineage>
        <taxon>Eukaryota</taxon>
        <taxon>Fungi</taxon>
        <taxon>Dikarya</taxon>
        <taxon>Basidiomycota</taxon>
        <taxon>Wallemiomycotina</taxon>
        <taxon>Wallemiomycetes</taxon>
        <taxon>Wallemiales</taxon>
        <taxon>Wallemiaceae</taxon>
        <taxon>Wallemia</taxon>
    </lineage>
</organism>
<feature type="compositionally biased region" description="Low complexity" evidence="1">
    <location>
        <begin position="75"/>
        <end position="84"/>
    </location>
</feature>
<protein>
    <recommendedName>
        <fullName evidence="2">BTB domain-containing protein</fullName>
    </recommendedName>
</protein>
<evidence type="ECO:0000256" key="1">
    <source>
        <dbReference type="SAM" id="MobiDB-lite"/>
    </source>
</evidence>
<reference evidence="3 4" key="1">
    <citation type="submission" date="2019-03" db="EMBL/GenBank/DDBJ databases">
        <title>Sequencing 25 genomes of Wallemia mellicola.</title>
        <authorList>
            <person name="Gostincar C."/>
        </authorList>
    </citation>
    <scope>NUCLEOTIDE SEQUENCE [LARGE SCALE GENOMIC DNA]</scope>
    <source>
        <strain evidence="3 4">EXF-6152</strain>
    </source>
</reference>
<feature type="compositionally biased region" description="Low complexity" evidence="1">
    <location>
        <begin position="780"/>
        <end position="794"/>
    </location>
</feature>
<evidence type="ECO:0000259" key="2">
    <source>
        <dbReference type="PROSITE" id="PS50097"/>
    </source>
</evidence>
<dbReference type="Gene3D" id="3.30.710.10">
    <property type="entry name" value="Potassium Channel Kv1.1, Chain A"/>
    <property type="match status" value="1"/>
</dbReference>
<feature type="region of interest" description="Disordered" evidence="1">
    <location>
        <begin position="628"/>
        <end position="656"/>
    </location>
</feature>
<dbReference type="EMBL" id="SPRC01000036">
    <property type="protein sequence ID" value="TIB77267.1"/>
    <property type="molecule type" value="Genomic_DNA"/>
</dbReference>
<feature type="compositionally biased region" description="Low complexity" evidence="1">
    <location>
        <begin position="824"/>
        <end position="841"/>
    </location>
</feature>
<dbReference type="PROSITE" id="PS50097">
    <property type="entry name" value="BTB"/>
    <property type="match status" value="1"/>
</dbReference>
<dbReference type="SUPFAM" id="SSF54695">
    <property type="entry name" value="POZ domain"/>
    <property type="match status" value="1"/>
</dbReference>
<evidence type="ECO:0000313" key="3">
    <source>
        <dbReference type="EMBL" id="TIB77267.1"/>
    </source>
</evidence>
<dbReference type="PANTHER" id="PTHR47369:SF1">
    <property type="entry name" value="BTB_POZ DOMAIN-CONTAINING PROTEIN"/>
    <property type="match status" value="1"/>
</dbReference>
<dbReference type="InterPro" id="IPR011333">
    <property type="entry name" value="SKP1/BTB/POZ_sf"/>
</dbReference>
<accession>A0A4T0M3X8</accession>
<gene>
    <name evidence="3" type="ORF">E3Q22_03134</name>
</gene>
<dbReference type="InterPro" id="IPR000210">
    <property type="entry name" value="BTB/POZ_dom"/>
</dbReference>
<feature type="compositionally biased region" description="Polar residues" evidence="1">
    <location>
        <begin position="799"/>
        <end position="818"/>
    </location>
</feature>
<feature type="region of interest" description="Disordered" evidence="1">
    <location>
        <begin position="777"/>
        <end position="867"/>
    </location>
</feature>
<proteinExistence type="predicted"/>
<feature type="domain" description="BTB" evidence="2">
    <location>
        <begin position="147"/>
        <end position="219"/>
    </location>
</feature>
<feature type="compositionally biased region" description="Low complexity" evidence="1">
    <location>
        <begin position="105"/>
        <end position="120"/>
    </location>
</feature>
<dbReference type="PANTHER" id="PTHR47369">
    <property type="entry name" value="BTB/POZ DOMAIN-CONTAINING PROTEIN"/>
    <property type="match status" value="1"/>
</dbReference>
<evidence type="ECO:0000313" key="4">
    <source>
        <dbReference type="Proteomes" id="UP000310685"/>
    </source>
</evidence>
<sequence length="946" mass="104669">MVATDKKIFLQSASDKPNRVRGMGYSSLWAYFGPKVQITQPFNHSTSGTHSSTYVHAVMAKSKNKGIRFIPFTSKSSMSSTSSSLHVPKVSSTPPHVPSTDFTFQHKQPQRQPSQQQKQPTLPPDHQVLATLHSHIYFQGFLLGVGSDVKVKVPKWGRLYRLHKIILTQSTFFNSLFQGAFLETNNNEITLTFDDPNITRSSFEYCLGYLYGKSSNLVLDSKFKPTPQYPLTPSYPTFEQPQSNSSNTQLATPEFCVSLIATAIYLGCPSIANKALNFILASISPINVSFFLKFALGEGLGAHRHWYPGEQEAAVGMEEIGLVMEKCLDTHIETSESEATPSGVATPISASHENNLDKLSTIDIASKTEDYSVDSDTEDYIPSFHYGAASDKIGEACVCWLSRWALEIIEIEDILVNDDGEITHPSGCIPFATWSLEGIPAKWIRAVISSDSLFVPGGEWQRYKLASRIVELRRRQNKGALSYSDECEFDRMFADGIYYTHMTFEQLSIIQREMSPTTGRPYVPIRILQQALWSHSELQNRIEVSSKTSAENSDLSLTFNSWEIREKLRSKDGKAWSEKRFFPVGKDSTERLGDVSKIYFNSIMAHSNQATSMYHSDDDLNKFVSPPIGHRQNEDDASGLAGSTHDPLVGVSSSSHRRPHTEAQLFGVQKSHKTGLEISKLIEADHNPTTDVGDTISIASSSPTAKRAKEDRWTLIEPLRFSVEYWIKSELEPREKKFSHAVFYAGSFINTYIQINEQKHKHGNQLGIYVHRQSMDEPLPYASSPPNAANSSGNVVSPLLNNNNTSSAVPLSPASTMDTILRVNSAGSDDSQGSNSNNQPAPQSPPSDTAKVGPGKHSGSQNVPFAPYKDTRKTMRAFFAVQCSSGNGTAFTKFSSAPDNFTTSQSWGWKSSVQRSSEYLANHNVGPSEQLGVLNSLRAVVSVGLV</sequence>
<comment type="caution">
    <text evidence="3">The sequence shown here is derived from an EMBL/GenBank/DDBJ whole genome shotgun (WGS) entry which is preliminary data.</text>
</comment>
<dbReference type="Proteomes" id="UP000310685">
    <property type="component" value="Unassembled WGS sequence"/>
</dbReference>
<feature type="region of interest" description="Disordered" evidence="1">
    <location>
        <begin position="75"/>
        <end position="123"/>
    </location>
</feature>
<name>A0A4T0M3X8_9BASI</name>